<dbReference type="Pfam" id="PF01261">
    <property type="entry name" value="AP_endonuc_2"/>
    <property type="match status" value="1"/>
</dbReference>
<evidence type="ECO:0000256" key="1">
    <source>
        <dbReference type="ARBA" id="ARBA00023235"/>
    </source>
</evidence>
<dbReference type="SUPFAM" id="SSF51658">
    <property type="entry name" value="Xylose isomerase-like"/>
    <property type="match status" value="1"/>
</dbReference>
<comment type="similarity">
    <text evidence="2">Belongs to the hyi family.</text>
</comment>
<keyword evidence="5" id="KW-1185">Reference proteome</keyword>
<reference evidence="5" key="1">
    <citation type="journal article" date="2019" name="Int. J. Syst. Evol. Microbiol.">
        <title>The Global Catalogue of Microorganisms (GCM) 10K type strain sequencing project: providing services to taxonomists for standard genome sequencing and annotation.</title>
        <authorList>
            <consortium name="The Broad Institute Genomics Platform"/>
            <consortium name="The Broad Institute Genome Sequencing Center for Infectious Disease"/>
            <person name="Wu L."/>
            <person name="Ma J."/>
        </authorList>
    </citation>
    <scope>NUCLEOTIDE SEQUENCE [LARGE SCALE GENOMIC DNA]</scope>
    <source>
        <strain evidence="5">NBRC 105857</strain>
    </source>
</reference>
<evidence type="ECO:0000256" key="2">
    <source>
        <dbReference type="PIRNR" id="PIRNR006241"/>
    </source>
</evidence>
<dbReference type="EMBL" id="BSOJ01000006">
    <property type="protein sequence ID" value="GLR25334.1"/>
    <property type="molecule type" value="Genomic_DNA"/>
</dbReference>
<evidence type="ECO:0000313" key="4">
    <source>
        <dbReference type="EMBL" id="GLR25334.1"/>
    </source>
</evidence>
<evidence type="ECO:0000259" key="3">
    <source>
        <dbReference type="Pfam" id="PF01261"/>
    </source>
</evidence>
<protein>
    <submittedName>
        <fullName evidence="4">Hydroxypyruvate isomerase</fullName>
    </submittedName>
</protein>
<gene>
    <name evidence="4" type="ORF">GCM10007875_04220</name>
</gene>
<dbReference type="Gene3D" id="3.20.20.150">
    <property type="entry name" value="Divalent-metal-dependent TIM barrel enzymes"/>
    <property type="match status" value="1"/>
</dbReference>
<dbReference type="InterPro" id="IPR036237">
    <property type="entry name" value="Xyl_isomerase-like_sf"/>
</dbReference>
<keyword evidence="1 2" id="KW-0413">Isomerase</keyword>
<dbReference type="InterPro" id="IPR026040">
    <property type="entry name" value="HyI-like"/>
</dbReference>
<organism evidence="4 5">
    <name type="scientific">Limnobacter litoralis</name>
    <dbReference type="NCBI Taxonomy" id="481366"/>
    <lineage>
        <taxon>Bacteria</taxon>
        <taxon>Pseudomonadati</taxon>
        <taxon>Pseudomonadota</taxon>
        <taxon>Betaproteobacteria</taxon>
        <taxon>Burkholderiales</taxon>
        <taxon>Burkholderiaceae</taxon>
        <taxon>Limnobacter</taxon>
    </lineage>
</organism>
<name>A0ABQ5YMJ4_9BURK</name>
<comment type="caution">
    <text evidence="4">The sequence shown here is derived from an EMBL/GenBank/DDBJ whole genome shotgun (WGS) entry which is preliminary data.</text>
</comment>
<feature type="domain" description="Xylose isomerase-like TIM barrel" evidence="3">
    <location>
        <begin position="20"/>
        <end position="260"/>
    </location>
</feature>
<dbReference type="InterPro" id="IPR013022">
    <property type="entry name" value="Xyl_isomerase-like_TIM-brl"/>
</dbReference>
<proteinExistence type="inferred from homology"/>
<dbReference type="GO" id="GO:0016853">
    <property type="term" value="F:isomerase activity"/>
    <property type="evidence" value="ECO:0007669"/>
    <property type="project" value="UniProtKB-KW"/>
</dbReference>
<dbReference type="PANTHER" id="PTHR43489">
    <property type="entry name" value="ISOMERASE"/>
    <property type="match status" value="1"/>
</dbReference>
<evidence type="ECO:0000313" key="5">
    <source>
        <dbReference type="Proteomes" id="UP001156664"/>
    </source>
</evidence>
<accession>A0ABQ5YMJ4</accession>
<dbReference type="PANTHER" id="PTHR43489:SF6">
    <property type="entry name" value="HYDROXYPYRUVATE ISOMERASE-RELATED"/>
    <property type="match status" value="1"/>
</dbReference>
<sequence length="274" mass="30845">MKLAANISMMFTELAFPDRIAAAASAGFRWIECMFPYEFEAEELLDLARRHNVQFVLINAPAGDWAAGDRGLASDPDRVEEFKKSIPLALHYAKTLGINQAHVLAGCYPKSADAGDLQHYWSTYRSNLEWLVEQEAPTGFHWLIEPINTRDVPGYLLNYQAQAHDLITAIGSDRLRVQMDLYHCQIMEGDILTRLRAALASGRLGHIQIAGVPERHEPNDSELNYRKVFDLLETMAYQGAVGCEYRPRGDTLEGLGWVQQLGLTALLRTQGDRR</sequence>
<dbReference type="Proteomes" id="UP001156664">
    <property type="component" value="Unassembled WGS sequence"/>
</dbReference>
<dbReference type="PIRSF" id="PIRSF006241">
    <property type="entry name" value="HyI"/>
    <property type="match status" value="1"/>
</dbReference>
<dbReference type="InterPro" id="IPR050417">
    <property type="entry name" value="Sugar_Epim/Isomerase"/>
</dbReference>
<dbReference type="RefSeq" id="WP_284279681.1">
    <property type="nucleotide sequence ID" value="NZ_BSOJ01000006.1"/>
</dbReference>